<dbReference type="Pfam" id="PF13614">
    <property type="entry name" value="AAA_31"/>
    <property type="match status" value="1"/>
</dbReference>
<dbReference type="Proteomes" id="UP000257144">
    <property type="component" value="Unassembled WGS sequence"/>
</dbReference>
<dbReference type="RefSeq" id="WP_115453317.1">
    <property type="nucleotide sequence ID" value="NZ_QNQT01000009.1"/>
</dbReference>
<protein>
    <submittedName>
        <fullName evidence="2">MinD/ParA family protein</fullName>
    </submittedName>
</protein>
<organism evidence="2 3">
    <name type="scientific">Neobacillus piezotolerans</name>
    <dbReference type="NCBI Taxonomy" id="2259171"/>
    <lineage>
        <taxon>Bacteria</taxon>
        <taxon>Bacillati</taxon>
        <taxon>Bacillota</taxon>
        <taxon>Bacilli</taxon>
        <taxon>Bacillales</taxon>
        <taxon>Bacillaceae</taxon>
        <taxon>Neobacillus</taxon>
    </lineage>
</organism>
<keyword evidence="3" id="KW-1185">Reference proteome</keyword>
<dbReference type="InterPro" id="IPR025669">
    <property type="entry name" value="AAA_dom"/>
</dbReference>
<dbReference type="GO" id="GO:0009898">
    <property type="term" value="C:cytoplasmic side of plasma membrane"/>
    <property type="evidence" value="ECO:0007669"/>
    <property type="project" value="TreeGrafter"/>
</dbReference>
<gene>
    <name evidence="2" type="ORF">DRW41_17505</name>
</gene>
<dbReference type="Gene3D" id="3.40.50.300">
    <property type="entry name" value="P-loop containing nucleotide triphosphate hydrolases"/>
    <property type="match status" value="1"/>
</dbReference>
<dbReference type="GO" id="GO:0005829">
    <property type="term" value="C:cytosol"/>
    <property type="evidence" value="ECO:0007669"/>
    <property type="project" value="TreeGrafter"/>
</dbReference>
<dbReference type="PANTHER" id="PTHR43384">
    <property type="entry name" value="SEPTUM SITE-DETERMINING PROTEIN MIND HOMOLOG, CHLOROPLASTIC-RELATED"/>
    <property type="match status" value="1"/>
</dbReference>
<dbReference type="EMBL" id="QNQT01000009">
    <property type="protein sequence ID" value="RDU35533.1"/>
    <property type="molecule type" value="Genomic_DNA"/>
</dbReference>
<dbReference type="InterPro" id="IPR027417">
    <property type="entry name" value="P-loop_NTPase"/>
</dbReference>
<comment type="caution">
    <text evidence="2">The sequence shown here is derived from an EMBL/GenBank/DDBJ whole genome shotgun (WGS) entry which is preliminary data.</text>
</comment>
<dbReference type="GO" id="GO:0051782">
    <property type="term" value="P:negative regulation of cell division"/>
    <property type="evidence" value="ECO:0007669"/>
    <property type="project" value="TreeGrafter"/>
</dbReference>
<name>A0A3D8GM77_9BACI</name>
<dbReference type="OrthoDB" id="9794577at2"/>
<dbReference type="SUPFAM" id="SSF52540">
    <property type="entry name" value="P-loop containing nucleoside triphosphate hydrolases"/>
    <property type="match status" value="1"/>
</dbReference>
<evidence type="ECO:0000313" key="2">
    <source>
        <dbReference type="EMBL" id="RDU35533.1"/>
    </source>
</evidence>
<sequence length="285" mass="30921">MAGFDEKTTREGGTPETRGKMIAVCSAKGGIGRTILSVNLAVSLSKRNHSVAVLDGDFQFGDVSLAMDLQHTFTIKEAMDGIGSLDEHRLEDYLSVHGSGVRVLPAPERPEYADILTKEAVSKMADFLLMKHDFVVCDTGAGLNEQTLNLVEKADEILVVATLEMAAMKNTKLLLETLDILGLRDKVRVVLNRANMESVIKAEDGARILGEEAPIYIPNDFQTCSRSLNMGSPFVIANAKSDIAKAVFKMAELIASNKAGEGIGKKKENPLSLFPWKRKKGGISK</sequence>
<evidence type="ECO:0000313" key="3">
    <source>
        <dbReference type="Proteomes" id="UP000257144"/>
    </source>
</evidence>
<feature type="domain" description="AAA" evidence="1">
    <location>
        <begin position="20"/>
        <end position="181"/>
    </location>
</feature>
<dbReference type="GO" id="GO:0005524">
    <property type="term" value="F:ATP binding"/>
    <property type="evidence" value="ECO:0007669"/>
    <property type="project" value="TreeGrafter"/>
</dbReference>
<evidence type="ECO:0000259" key="1">
    <source>
        <dbReference type="Pfam" id="PF13614"/>
    </source>
</evidence>
<dbReference type="PANTHER" id="PTHR43384:SF13">
    <property type="entry name" value="SLR0110 PROTEIN"/>
    <property type="match status" value="1"/>
</dbReference>
<reference evidence="2 3" key="1">
    <citation type="submission" date="2018-07" db="EMBL/GenBank/DDBJ databases">
        <title>Bacillus sp. YLB-04 draft genome sequence.</title>
        <authorList>
            <person name="Yu L."/>
            <person name="Tang X."/>
        </authorList>
    </citation>
    <scope>NUCLEOTIDE SEQUENCE [LARGE SCALE GENOMIC DNA]</scope>
    <source>
        <strain evidence="2 3">YLB-04</strain>
    </source>
</reference>
<proteinExistence type="predicted"/>
<dbReference type="AlphaFoldDB" id="A0A3D8GM77"/>
<dbReference type="GO" id="GO:0016887">
    <property type="term" value="F:ATP hydrolysis activity"/>
    <property type="evidence" value="ECO:0007669"/>
    <property type="project" value="TreeGrafter"/>
</dbReference>
<dbReference type="InterPro" id="IPR050625">
    <property type="entry name" value="ParA/MinD_ATPase"/>
</dbReference>
<accession>A0A3D8GM77</accession>